<dbReference type="KEGG" id="ltr:EVS81_07850"/>
<evidence type="ECO:0000313" key="2">
    <source>
        <dbReference type="Proteomes" id="UP000289260"/>
    </source>
</evidence>
<name>A0A4P6KE99_9MICO</name>
<dbReference type="RefSeq" id="WP_130109890.1">
    <property type="nucleotide sequence ID" value="NZ_CP035806.1"/>
</dbReference>
<reference evidence="1 2" key="1">
    <citation type="submission" date="2019-02" db="EMBL/GenBank/DDBJ databases">
        <authorList>
            <person name="Sun L."/>
            <person name="Pan D."/>
            <person name="Wu X."/>
        </authorList>
    </citation>
    <scope>NUCLEOTIDE SEQUENCE [LARGE SCALE GENOMIC DNA]</scope>
    <source>
        <strain evidence="1 2">JW-1</strain>
    </source>
</reference>
<proteinExistence type="predicted"/>
<dbReference type="Proteomes" id="UP000289260">
    <property type="component" value="Chromosome"/>
</dbReference>
<protein>
    <recommendedName>
        <fullName evidence="3">Terminase</fullName>
    </recommendedName>
</protein>
<sequence length="447" mass="49250">MIPAQEYVLAGASEIDPETGTLYYGRVVVTVQRQFGKTTMDAIDSTRNCMMGPNRRAWYTAQDGTHAREKFREMEDVLEKSPIGGIGTGLVSKYLRGNGSELVRFINGSEWRPHAPGPENLHSKQSDKNTIDEAWAFTEREGRDLMQAITPTTTTRRMLTGHQPQTWIMSTEGTIESTWFNPILDECRSGAPVRTFFVDFGIPDDMDPEDLEGIAKWHPGYRHLFDMRDLQKFRGEFGNDANGFARAFGNRRTGSSERVIPATLWNAGRTLEKIPEDSPVCVGAAVGVDGVDAAITISGIHPELGKITEVIPNGWRDGSAWALLRLKELQANAGRPVHVAIDDRGPSAALRQNAANAGIPLLDVRTNYVVAACQQVITGLETGEWHFRSHDALEHAADLAARRWIQDGAWVWGRRASVGSIAALEAATLSSHGLDNLPEDPGVQLWV</sequence>
<evidence type="ECO:0000313" key="1">
    <source>
        <dbReference type="EMBL" id="QBE48755.1"/>
    </source>
</evidence>
<accession>A0A4P6KE99</accession>
<evidence type="ECO:0008006" key="3">
    <source>
        <dbReference type="Google" id="ProtNLM"/>
    </source>
</evidence>
<dbReference type="EMBL" id="CP035806">
    <property type="protein sequence ID" value="QBE48755.1"/>
    <property type="molecule type" value="Genomic_DNA"/>
</dbReference>
<organism evidence="1 2">
    <name type="scientific">Leucobacter triazinivorans</name>
    <dbReference type="NCBI Taxonomy" id="1784719"/>
    <lineage>
        <taxon>Bacteria</taxon>
        <taxon>Bacillati</taxon>
        <taxon>Actinomycetota</taxon>
        <taxon>Actinomycetes</taxon>
        <taxon>Micrococcales</taxon>
        <taxon>Microbacteriaceae</taxon>
        <taxon>Leucobacter</taxon>
    </lineage>
</organism>
<dbReference type="Gene3D" id="3.40.50.300">
    <property type="entry name" value="P-loop containing nucleotide triphosphate hydrolases"/>
    <property type="match status" value="1"/>
</dbReference>
<dbReference type="InterPro" id="IPR027417">
    <property type="entry name" value="P-loop_NTPase"/>
</dbReference>
<gene>
    <name evidence="1" type="ORF">EVS81_07850</name>
</gene>
<dbReference type="AlphaFoldDB" id="A0A4P6KE99"/>
<keyword evidence="2" id="KW-1185">Reference proteome</keyword>
<dbReference type="OrthoDB" id="3188010at2"/>